<proteinExistence type="predicted"/>
<accession>A0ACB9Q0E3</accession>
<dbReference type="EMBL" id="CM039427">
    <property type="protein sequence ID" value="KAI4354477.1"/>
    <property type="molecule type" value="Genomic_DNA"/>
</dbReference>
<dbReference type="Proteomes" id="UP000828941">
    <property type="component" value="Chromosome 2"/>
</dbReference>
<keyword evidence="2" id="KW-1185">Reference proteome</keyword>
<name>A0ACB9Q0E3_BAUVA</name>
<organism evidence="1 2">
    <name type="scientific">Bauhinia variegata</name>
    <name type="common">Purple orchid tree</name>
    <name type="synonym">Phanera variegata</name>
    <dbReference type="NCBI Taxonomy" id="167791"/>
    <lineage>
        <taxon>Eukaryota</taxon>
        <taxon>Viridiplantae</taxon>
        <taxon>Streptophyta</taxon>
        <taxon>Embryophyta</taxon>
        <taxon>Tracheophyta</taxon>
        <taxon>Spermatophyta</taxon>
        <taxon>Magnoliopsida</taxon>
        <taxon>eudicotyledons</taxon>
        <taxon>Gunneridae</taxon>
        <taxon>Pentapetalae</taxon>
        <taxon>rosids</taxon>
        <taxon>fabids</taxon>
        <taxon>Fabales</taxon>
        <taxon>Fabaceae</taxon>
        <taxon>Cercidoideae</taxon>
        <taxon>Cercideae</taxon>
        <taxon>Bauhiniinae</taxon>
        <taxon>Bauhinia</taxon>
    </lineage>
</organism>
<evidence type="ECO:0000313" key="2">
    <source>
        <dbReference type="Proteomes" id="UP000828941"/>
    </source>
</evidence>
<protein>
    <submittedName>
        <fullName evidence="1">Uncharacterized protein</fullName>
    </submittedName>
</protein>
<comment type="caution">
    <text evidence="1">The sequence shown here is derived from an EMBL/GenBank/DDBJ whole genome shotgun (WGS) entry which is preliminary data.</text>
</comment>
<sequence>MGKHVQYTDSDSYWESAGADCSYFILHIIKSKSWFNLKKRIKQKTRSSNRRSVSRKDGSSYPGKPVSSSAEKSLGSQIKALINKEVYRRKSKHHRSSTCPPNVLPHDLEASNIDSSAETVRTNGSMMVIPESSPRKKMSLGDYLYDFIQENMKDKRQDTVENKLINAEKPVTDASANVYKDFLGSVDTINLNQDLISTVVQDPEFPLAKGGETPCIVQEGTVLSVAEYRSGGISDQNPTIVKHVTGESRKEKHCIVMDAILHKVPQGHRISDELKDKILRKLTYPIRPKEDKDSHASGYESDFYAHSLNKHHQRTSSLTSLDRYSQLYEISFNRNAKHPQSERLNLRTEGEHTPLRTRKSLGRISSLPDLQSYSNSFHNEEFSNCSSPAMSSGYSTMSLRSSAYAQQGSEVDINAESPLQLDTPINNMMQENFNKVGEDDSVIGNNLEPGSDSNDEINTIIADDIGPTTSKNGAAFVEKDVGQIERFKDAAAASDGDLTTKDSKSKPGLFDRLEDVVEQKEDILVPTKMTETIENFQNIESLRKHLKHEISHFHLDTKDKAKFNYMRDLLEQSRFIGNEFLQAWHSDDLPLDQSVYKEMECDPQQGCDFDHQFLFDLTNEVLMEIYGKSCGYCPLRLSSVSHSRPMWVERHVLHEVWTHINRYLNSKSKLDQSIDEAVSLDLAKADEWVNPQFNMECMALEIEESILHDLLEEILYA</sequence>
<gene>
    <name evidence="1" type="ORF">L6164_003336</name>
</gene>
<reference evidence="1 2" key="1">
    <citation type="journal article" date="2022" name="DNA Res.">
        <title>Chromosomal-level genome assembly of the orchid tree Bauhinia variegata (Leguminosae; Cercidoideae) supports the allotetraploid origin hypothesis of Bauhinia.</title>
        <authorList>
            <person name="Zhong Y."/>
            <person name="Chen Y."/>
            <person name="Zheng D."/>
            <person name="Pang J."/>
            <person name="Liu Y."/>
            <person name="Luo S."/>
            <person name="Meng S."/>
            <person name="Qian L."/>
            <person name="Wei D."/>
            <person name="Dai S."/>
            <person name="Zhou R."/>
        </authorList>
    </citation>
    <scope>NUCLEOTIDE SEQUENCE [LARGE SCALE GENOMIC DNA]</scope>
    <source>
        <strain evidence="1">BV-YZ2020</strain>
    </source>
</reference>
<evidence type="ECO:0000313" key="1">
    <source>
        <dbReference type="EMBL" id="KAI4354477.1"/>
    </source>
</evidence>